<sequence length="164" mass="19287">MAELSQQNPEENVLSSLTPEFRKEFESRYRQEKLLENKLLFDKECYMCKFVTGGLFTLIGSINGVRVASLWKFFPLKEKIFNVLAISFIYGLSYLSFNAGYQIYMGKSMQMIEYRPSLSQRLIGTYNMIGSQSRQEYLEKQISYEEEKMALQKQFQDQQNISKL</sequence>
<name>A0A078BBD2_STYLE</name>
<accession>A0A078BBD2</accession>
<organism evidence="2 3">
    <name type="scientific">Stylonychia lemnae</name>
    <name type="common">Ciliate</name>
    <dbReference type="NCBI Taxonomy" id="5949"/>
    <lineage>
        <taxon>Eukaryota</taxon>
        <taxon>Sar</taxon>
        <taxon>Alveolata</taxon>
        <taxon>Ciliophora</taxon>
        <taxon>Intramacronucleata</taxon>
        <taxon>Spirotrichea</taxon>
        <taxon>Stichotrichia</taxon>
        <taxon>Sporadotrichida</taxon>
        <taxon>Oxytrichidae</taxon>
        <taxon>Stylonychinae</taxon>
        <taxon>Stylonychia</taxon>
    </lineage>
</organism>
<keyword evidence="1" id="KW-0812">Transmembrane</keyword>
<reference evidence="2 3" key="1">
    <citation type="submission" date="2014-06" db="EMBL/GenBank/DDBJ databases">
        <authorList>
            <person name="Swart Estienne"/>
        </authorList>
    </citation>
    <scope>NUCLEOTIDE SEQUENCE [LARGE SCALE GENOMIC DNA]</scope>
    <source>
        <strain evidence="2 3">130c</strain>
    </source>
</reference>
<keyword evidence="1" id="KW-0472">Membrane</keyword>
<evidence type="ECO:0000256" key="1">
    <source>
        <dbReference type="SAM" id="Phobius"/>
    </source>
</evidence>
<dbReference type="Proteomes" id="UP000039865">
    <property type="component" value="Unassembled WGS sequence"/>
</dbReference>
<protein>
    <recommendedName>
        <fullName evidence="4">Transmembrane protein</fullName>
    </recommendedName>
</protein>
<dbReference type="EMBL" id="CCKQ01019490">
    <property type="protein sequence ID" value="CDW91506.1"/>
    <property type="molecule type" value="Genomic_DNA"/>
</dbReference>
<dbReference type="AlphaFoldDB" id="A0A078BBD2"/>
<gene>
    <name evidence="2" type="primary">Contig347.g383</name>
    <name evidence="2" type="ORF">STYLEM_20662</name>
</gene>
<evidence type="ECO:0000313" key="2">
    <source>
        <dbReference type="EMBL" id="CDW91506.1"/>
    </source>
</evidence>
<dbReference type="OrthoDB" id="10509295at2759"/>
<evidence type="ECO:0008006" key="4">
    <source>
        <dbReference type="Google" id="ProtNLM"/>
    </source>
</evidence>
<feature type="transmembrane region" description="Helical" evidence="1">
    <location>
        <begin position="46"/>
        <end position="68"/>
    </location>
</feature>
<feature type="transmembrane region" description="Helical" evidence="1">
    <location>
        <begin position="80"/>
        <end position="101"/>
    </location>
</feature>
<evidence type="ECO:0000313" key="3">
    <source>
        <dbReference type="Proteomes" id="UP000039865"/>
    </source>
</evidence>
<keyword evidence="3" id="KW-1185">Reference proteome</keyword>
<keyword evidence="1" id="KW-1133">Transmembrane helix</keyword>
<proteinExistence type="predicted"/>
<dbReference type="InParanoid" id="A0A078BBD2"/>